<feature type="region of interest" description="Disordered" evidence="4">
    <location>
        <begin position="35"/>
        <end position="68"/>
    </location>
</feature>
<feature type="signal peptide" evidence="5">
    <location>
        <begin position="1"/>
        <end position="27"/>
    </location>
</feature>
<feature type="compositionally biased region" description="Basic residues" evidence="4">
    <location>
        <begin position="2026"/>
        <end position="2035"/>
    </location>
</feature>
<name>A0A3S7UZE7_9BACT</name>
<evidence type="ECO:0000256" key="5">
    <source>
        <dbReference type="SAM" id="SignalP"/>
    </source>
</evidence>
<feature type="chain" id="PRO_5019005384" description="YD repeat protein" evidence="5">
    <location>
        <begin position="28"/>
        <end position="2035"/>
    </location>
</feature>
<feature type="domain" description="Teneurin TTR-like" evidence="6">
    <location>
        <begin position="132"/>
        <end position="216"/>
    </location>
</feature>
<feature type="domain" description="Teneurin NHL" evidence="7">
    <location>
        <begin position="705"/>
        <end position="886"/>
    </location>
</feature>
<dbReference type="InterPro" id="IPR008969">
    <property type="entry name" value="CarboxyPept-like_regulatory"/>
</dbReference>
<dbReference type="EMBL" id="MH908917">
    <property type="protein sequence ID" value="AYM54114.1"/>
    <property type="molecule type" value="Genomic_DNA"/>
</dbReference>
<dbReference type="Pfam" id="PF25021">
    <property type="entry name" value="TEN_NHL"/>
    <property type="match status" value="1"/>
</dbReference>
<dbReference type="InterPro" id="IPR006530">
    <property type="entry name" value="YD"/>
</dbReference>
<dbReference type="Gene3D" id="2.120.10.30">
    <property type="entry name" value="TolB, C-terminal domain"/>
    <property type="match status" value="2"/>
</dbReference>
<sequence length="2035" mass="211625">MLRYNRLSAKSPLVAYLLAASAFSPLGCDPVDPGGAPGASSSASSGAAGGNGGAGGSGGAGGTEASGGGGAGGVGASGGGGGSASCSDCPPDPALVAPLLDLGVVTSVFDATSFLYSGADPIQTGVAPGTIEMRRAAVLRGKVVDRKGAPVPGVSISVRDHGEFGSTRSRLDGAFDLVVNGGGFLTIEYHKDALLPSQRQVDVPWSDWVTVPDVVMIGVDTAVTAIALPTPAEGQVARGSVVTDGDGTRRATLFFRPGTTATMKLPGGATKPLSAMHVRATEYTVGPSGPQAMPASLPPASAYTYAVEYSADEALAAGAISVELSQPAIQYLEDFIGFPVGSPAPMGSYDFQGCGWQSSEDGRIIKVVAVAKGVASVDIDGDGAADTGQKLGALGITAEELAQLGALYTAGQKLMRVPVPHFTPWDTNWPRRYPDKKRPKLPDDEEPEDDDCGQQGGSIIGVENQALGERIAIVGTPYTLRYTSLRNPGYQVGTRSVTIPITDASPDPELQRVELDISVAGQKLRKIFEPAPNQAFDYHWDGKDAYGRPVQGTQTLTVRISNIYKGNYILPRNVPPSFGGFGDVTVIEDSPRPVLAYTTTWTKQLKAWQAVGESLGGFSLDVHHAYDPIGKVVHLGDGSRRSAEDAGRIVETIAGSGSDSESEGIPAKDAYLSQPDDLVVAPDGSIFVTESGRHRVRKVAPDGTISTVAGTGQPGYSGDGGPAAGAALDTPLGLSLGPDGSLYVADAANFAIRQITPDGAIHTLVDPSHFDDKNPPSRLAVTSTGTIYVEEAGIGYGSDALPVLHRVRLGECGDIALVPAVGNGSTCDSSQGGCGDGGPGELGQVSKKRKRLAIGPTDELFFSDSDLHKVRTLGNDGFLATFAGSGSSGEMPNGVPADQATFNVFGGITVGRDGRVYIADTQSRSIHVVDQNRFVTTIGGGKYGGPPDDGMGARSGEIVAQALALHPDGRLLFIDGGRVRSIRPVFRGLADGEIPIPSEDGGEVWIFNGRGRHLRTLHGLTGAIVRTFEYDAQGRLSSIADAFGKKTSFVRDADGTPTSIVGPYGHETLLSLHPDGYLQSVTNPAGETTTFGFGAADGLLTSLTNPLGHTYQFTYDAKGRLISDAAPEGAKKNLARAGSASDYMVSFSAESVPIESYGASRLADGTSMRSRTSAAGSQETSLHGADDIITTTYADGTTSVLRSSPDQRWGMQAVSASENQTTRPDGKTLNISRWTQSSLSDPADPLSLDGIYQSMSVNGRSSSMDFVAATRTSTLTSNLGRTTTVTLTPEGLLESRTRASLLPETYSYDAQGLLTAVAQGTRVTTVSPGVDGLPTSVTDGLGQTLGFTHDAAGRRTSITYPDGRVVMFNHDKIGKLTSFTPPGRPPHEFTYDKVGAVKTYTPPLAAAPALAFAYTPSRRLASITHPDGVMLGYGYDAIDRITAITTPEGTIGVTYGPDAPRAPATISAPGGVKLALGYTAGLLTNVAMTGPVEGTVASTYGVEGRLESVDVAGNATTHYGYDNDGLLTAAGDLYLGRDGQTGLVTDAYIGLVHEAYGYNEYGEGDTLTVNVNGVDVYLSHIDARDALGRVTAKTETIDGVQHGYLYTYDAAGRLTTVSIDGTLTESYTFDDNDNRLKSLNAEATYDAADRLTSSGSKTYTYDAAGALATSSDKGAGSVTTYKYDRLGALRGVTLPDGRVIEYLIDGLGRRVGKKVNGTLERGFLWAGPRRPAVELDGAGAVASVFVYGTRDNTPEYMIRGSDMYRLVTDATGSVRLVVDLNTGTVAERIDYDSFGRILTDTNPGFQPFGFHGGLMDPDTGLVRFGVRDYDPETGRFTSRDPILFAGGQANLYLYAYGDPVNFGDPSGYIACENTVGGLQQLIGGVGDIVGGVMLIGGAIAEGSTGVGLPLATLQAGYGALTIAQGADELRRMVKHFSGGDNPNAVSGPDAYLGQAETLNALASIPGSKIVDAVHDMDTLLPATGHPGIGTGTLVATVAAAIPTDWICNGYRGLFGRPGPGDEDGPKKKKKNAKCP</sequence>
<reference evidence="9" key="1">
    <citation type="journal article" date="2018" name="J. Ind. Microbiol. Biotechnol.">
        <title>Genome mining reveals uncommon alkylpyrones as type III PKS products from myxobacteria.</title>
        <authorList>
            <person name="Hug J.J."/>
            <person name="Panter F."/>
            <person name="Krug D."/>
            <person name="Muller R."/>
        </authorList>
    </citation>
    <scope>NUCLEOTIDE SEQUENCE</scope>
    <source>
        <strain evidence="9">Sp. MSr9030</strain>
    </source>
</reference>
<feature type="region of interest" description="Disordered" evidence="4">
    <location>
        <begin position="425"/>
        <end position="456"/>
    </location>
</feature>
<keyword evidence="1" id="KW-0245">EGF-like domain</keyword>
<dbReference type="SUPFAM" id="SSF49464">
    <property type="entry name" value="Carboxypeptidase regulatory domain-like"/>
    <property type="match status" value="1"/>
</dbReference>
<dbReference type="SUPFAM" id="SSF63829">
    <property type="entry name" value="Calcium-dependent phosphotriesterase"/>
    <property type="match status" value="1"/>
</dbReference>
<evidence type="ECO:0000259" key="8">
    <source>
        <dbReference type="Pfam" id="PF25023"/>
    </source>
</evidence>
<dbReference type="PANTHER" id="PTHR11219:SF69">
    <property type="entry name" value="TENEURIN-A"/>
    <property type="match status" value="1"/>
</dbReference>
<dbReference type="NCBIfam" id="TIGR03696">
    <property type="entry name" value="Rhs_assc_core"/>
    <property type="match status" value="1"/>
</dbReference>
<evidence type="ECO:0000256" key="2">
    <source>
        <dbReference type="ARBA" id="ARBA00022737"/>
    </source>
</evidence>
<keyword evidence="5" id="KW-0732">Signal</keyword>
<dbReference type="Pfam" id="PF25020">
    <property type="entry name" value="TTR_TEN1-4"/>
    <property type="match status" value="1"/>
</dbReference>
<keyword evidence="3" id="KW-1015">Disulfide bond</keyword>
<dbReference type="Pfam" id="PF25023">
    <property type="entry name" value="TEN_YD-shell"/>
    <property type="match status" value="1"/>
</dbReference>
<evidence type="ECO:0000259" key="6">
    <source>
        <dbReference type="Pfam" id="PF25020"/>
    </source>
</evidence>
<dbReference type="InterPro" id="IPR056822">
    <property type="entry name" value="TEN_NHL"/>
</dbReference>
<dbReference type="SUPFAM" id="SSF101898">
    <property type="entry name" value="NHL repeat"/>
    <property type="match status" value="1"/>
</dbReference>
<feature type="compositionally biased region" description="Gly residues" evidence="4">
    <location>
        <begin position="47"/>
        <end position="68"/>
    </location>
</feature>
<protein>
    <recommendedName>
        <fullName evidence="10">YD repeat protein</fullName>
    </recommendedName>
</protein>
<dbReference type="InterPro" id="IPR022385">
    <property type="entry name" value="Rhs_assc_core"/>
</dbReference>
<evidence type="ECO:0000256" key="3">
    <source>
        <dbReference type="ARBA" id="ARBA00023157"/>
    </source>
</evidence>
<evidence type="ECO:0008006" key="10">
    <source>
        <dbReference type="Google" id="ProtNLM"/>
    </source>
</evidence>
<feature type="domain" description="Teneurin-like YD-shell" evidence="8">
    <location>
        <begin position="992"/>
        <end position="1840"/>
    </location>
</feature>
<evidence type="ECO:0000256" key="1">
    <source>
        <dbReference type="ARBA" id="ARBA00022536"/>
    </source>
</evidence>
<evidence type="ECO:0000313" key="9">
    <source>
        <dbReference type="EMBL" id="AYM54114.1"/>
    </source>
</evidence>
<dbReference type="InterPro" id="IPR051216">
    <property type="entry name" value="Teneurin"/>
</dbReference>
<feature type="region of interest" description="Disordered" evidence="4">
    <location>
        <begin position="2016"/>
        <end position="2035"/>
    </location>
</feature>
<evidence type="ECO:0000259" key="7">
    <source>
        <dbReference type="Pfam" id="PF25021"/>
    </source>
</evidence>
<dbReference type="InterPro" id="IPR056820">
    <property type="entry name" value="TEN_TTR-like"/>
</dbReference>
<dbReference type="PANTHER" id="PTHR11219">
    <property type="entry name" value="TENEURIN AND N-ACETYLGLUCOSAMINE-1-PHOSPHODIESTER ALPHA-N-ACETYLGLUCOSAMINIDASE"/>
    <property type="match status" value="1"/>
</dbReference>
<dbReference type="InterPro" id="IPR011042">
    <property type="entry name" value="6-blade_b-propeller_TolB-like"/>
</dbReference>
<evidence type="ECO:0000256" key="4">
    <source>
        <dbReference type="SAM" id="MobiDB-lite"/>
    </source>
</evidence>
<keyword evidence="2" id="KW-0677">Repeat</keyword>
<dbReference type="InterPro" id="IPR056823">
    <property type="entry name" value="TEN-like_YD-shell"/>
</dbReference>
<proteinExistence type="predicted"/>
<dbReference type="NCBIfam" id="TIGR01643">
    <property type="entry name" value="YD_repeat_2x"/>
    <property type="match status" value="5"/>
</dbReference>
<feature type="compositionally biased region" description="Acidic residues" evidence="4">
    <location>
        <begin position="443"/>
        <end position="452"/>
    </location>
</feature>
<accession>A0A3S7UZE7</accession>
<organism evidence="9">
    <name type="scientific">Chondromyces catenulatus</name>
    <dbReference type="NCBI Taxonomy" id="1653841"/>
    <lineage>
        <taxon>Bacteria</taxon>
        <taxon>Pseudomonadati</taxon>
        <taxon>Myxococcota</taxon>
        <taxon>Polyangia</taxon>
        <taxon>Polyangiales</taxon>
        <taxon>Polyangiaceae</taxon>
        <taxon>Chondromyces</taxon>
    </lineage>
</organism>
<dbReference type="Gene3D" id="2.180.10.10">
    <property type="entry name" value="RHS repeat-associated core"/>
    <property type="match status" value="2"/>
</dbReference>